<feature type="domain" description="DUF5979" evidence="5">
    <location>
        <begin position="417"/>
        <end position="521"/>
    </location>
</feature>
<organism evidence="6 7">
    <name type="scientific">Corynebacterium gallinarum</name>
    <dbReference type="NCBI Taxonomy" id="2762214"/>
    <lineage>
        <taxon>Bacteria</taxon>
        <taxon>Bacillati</taxon>
        <taxon>Actinomycetota</taxon>
        <taxon>Actinomycetes</taxon>
        <taxon>Mycobacteriales</taxon>
        <taxon>Corynebacteriaceae</taxon>
        <taxon>Corynebacterium</taxon>
    </lineage>
</organism>
<name>A0A8I0LFL8_9CORY</name>
<feature type="domain" description="T-Q ester bond containing" evidence="4">
    <location>
        <begin position="944"/>
        <end position="1072"/>
    </location>
</feature>
<feature type="transmembrane region" description="Helical" evidence="2">
    <location>
        <begin position="1415"/>
        <end position="1434"/>
    </location>
</feature>
<evidence type="ECO:0000259" key="4">
    <source>
        <dbReference type="Pfam" id="PF18202"/>
    </source>
</evidence>
<feature type="region of interest" description="Disordered" evidence="1">
    <location>
        <begin position="1350"/>
        <end position="1406"/>
    </location>
</feature>
<feature type="domain" description="T-Q ester bond containing" evidence="4">
    <location>
        <begin position="677"/>
        <end position="805"/>
    </location>
</feature>
<feature type="domain" description="T-Q ester bond containing" evidence="4">
    <location>
        <begin position="1078"/>
        <end position="1203"/>
    </location>
</feature>
<keyword evidence="2" id="KW-1133">Transmembrane helix</keyword>
<dbReference type="Proteomes" id="UP000650224">
    <property type="component" value="Unassembled WGS sequence"/>
</dbReference>
<evidence type="ECO:0000256" key="1">
    <source>
        <dbReference type="SAM" id="MobiDB-lite"/>
    </source>
</evidence>
<feature type="signal peptide" evidence="3">
    <location>
        <begin position="1"/>
        <end position="42"/>
    </location>
</feature>
<keyword evidence="2" id="KW-0812">Transmembrane</keyword>
<keyword evidence="3" id="KW-0732">Signal</keyword>
<dbReference type="RefSeq" id="WP_191733174.1">
    <property type="nucleotide sequence ID" value="NZ_JACSPR010000003.1"/>
</dbReference>
<feature type="domain" description="DUF5979" evidence="5">
    <location>
        <begin position="1213"/>
        <end position="1324"/>
    </location>
</feature>
<dbReference type="Pfam" id="PF18202">
    <property type="entry name" value="TQ"/>
    <property type="match status" value="5"/>
</dbReference>
<feature type="compositionally biased region" description="Low complexity" evidence="1">
    <location>
        <begin position="1359"/>
        <end position="1370"/>
    </location>
</feature>
<protein>
    <submittedName>
        <fullName evidence="6">VaFE repeat-containing surface-anchored protein</fullName>
    </submittedName>
</protein>
<accession>A0A8I0LFL8</accession>
<dbReference type="Pfam" id="PF19407">
    <property type="entry name" value="DUF5979"/>
    <property type="match status" value="2"/>
</dbReference>
<dbReference type="Gene3D" id="2.60.40.3930">
    <property type="match status" value="5"/>
</dbReference>
<evidence type="ECO:0000313" key="7">
    <source>
        <dbReference type="Proteomes" id="UP000650224"/>
    </source>
</evidence>
<sequence>MNKYTSTRGFRKGVSLWIPVTVFLAVMALLFALLPTMSSAQADEVVTEDSTISEIADELGALNDPILIEETETSPEVVEEDTVIVDDEPAETTDNEVVDPDGGNALLDALDGLIGPMQVIPMQATDQDAEGFRPVVVTADGIRLEGGQVGNIYVGDNVEIFGTWDASALSPNLAAGDRFKIDIPDPPLRLVPIPIDQLVDAAGNVWGNCAPNVGASRYECTITNVPIDPISGQPYTGANGEWQGTAIANAVSSQYNILGSDYSLGKSGRLISFGGELVDQPAATVTRWTGVIDGPPNTFITDDIVLVDTFDPKLKVCENDAVTNLIVGRLGEPLTADIDVVGNVMTITIDVPPTGIALGTGSPISIVYSLCTASGGMDPRGTEYQNNLVYGNITADASVTQTMQTSGTAIGVTRGSFSLNKVLDSAPTGFDPAQSPFAVKVEEFAPGEYPGGTAEATYVVQVRAGAAPVTGRNARPAGWTIRLSEVAPPAFPGHDWGTPVFTGAGVTPGSDANGPFAVITTTQAGNVGVSLTNYLFNNVPLIGTTAQVQGVNDNVLPLTGGTVVDTVAYENLKPNTAYTLDGKIVAVAADNTFVDTGITASGSFTTGPAAAGELFVDGTTEVTFTISAADAERLADQKLVVFERLLEPGGATPTVPVAVHEDPTDLQQTFFVDTPNPEIGTSASVDGPNGKLLPLTGGTVVDTVTYKYLEPNTQYRLDGELMHVVGATATATGITSSAVFTTPAAPAGELFVSGTQDVTFTITADQAATYGGQKLVVYEDLINVGTSATVAEHRNPNDQAQTFFVEAPEITIGTSAATNGPNTKLLPLTGGEVVDTVSYTNLKPNTEYRLAGELVHVDGATVLRTGIMGETIFTTGAPDAGENYVDGTALVVFTISAAQAEQYGGQTLVVFEDLFEVGITAAVALHRDPTDIAQTFEVERPEIEIGTKANVTGSPANVLPITGGTVVDTVSYTNLVPNTEYRLEGELMHVDAANNVTATGIIAAAAFTTPAADAGEFFVSGTTNVTFTITAGQAAEYGGQKLVVFEELFLATGVTPIAEHQDPNDEDQTFTVEVPEIEIGTKANVTGSADNILPVTGGEVIDTVSYTNLKPNTEYRLDGELMHVAGATVTPTGIFGSTTFTTDAAPAGEFYVSGTVNVIFTISAADAITYAGEKLVVFEELFEVGITAPVADHKDPNDEDQTFDIEPGGEIIVEKKVTGPKGDDVENDDEAVFQVRADWLDLQGNEQSRTFNVTPGEPVSLEGLPLNTEITLTEVGANTSVGNVKWGEIIWSGEGVVDEPGASPSGVITITDPDAPIQVGLENKTSSNALIIIPIPLPLVPIGGGSSVPPAPVAPTPTTPAEAAPLAPEVSPKDGIQPPSPKDGIQPQRGAAPMAQQGAAPQTQRTGLASTGADVIWLAGGGIMILLLGTWLVLRGRRNES</sequence>
<comment type="caution">
    <text evidence="6">The sequence shown here is derived from an EMBL/GenBank/DDBJ whole genome shotgun (WGS) entry which is preliminary data.</text>
</comment>
<feature type="domain" description="T-Q ester bond containing" evidence="4">
    <location>
        <begin position="541"/>
        <end position="672"/>
    </location>
</feature>
<gene>
    <name evidence="6" type="ORF">H9627_06425</name>
</gene>
<keyword evidence="7" id="KW-1185">Reference proteome</keyword>
<keyword evidence="2" id="KW-0472">Membrane</keyword>
<evidence type="ECO:0000256" key="3">
    <source>
        <dbReference type="SAM" id="SignalP"/>
    </source>
</evidence>
<dbReference type="InterPro" id="IPR041100">
    <property type="entry name" value="TQ"/>
</dbReference>
<dbReference type="NCBIfam" id="NF033903">
    <property type="entry name" value="VaFE_rpt"/>
    <property type="match status" value="5"/>
</dbReference>
<evidence type="ECO:0000313" key="6">
    <source>
        <dbReference type="EMBL" id="MBD8029959.1"/>
    </source>
</evidence>
<proteinExistence type="predicted"/>
<evidence type="ECO:0000259" key="5">
    <source>
        <dbReference type="Pfam" id="PF19407"/>
    </source>
</evidence>
<feature type="compositionally biased region" description="Low complexity" evidence="1">
    <location>
        <begin position="1386"/>
        <end position="1402"/>
    </location>
</feature>
<feature type="domain" description="T-Q ester bond containing" evidence="4">
    <location>
        <begin position="811"/>
        <end position="938"/>
    </location>
</feature>
<dbReference type="EMBL" id="JACSPR010000003">
    <property type="protein sequence ID" value="MBD8029959.1"/>
    <property type="molecule type" value="Genomic_DNA"/>
</dbReference>
<feature type="chain" id="PRO_5034618722" evidence="3">
    <location>
        <begin position="43"/>
        <end position="1441"/>
    </location>
</feature>
<dbReference type="InterPro" id="IPR046022">
    <property type="entry name" value="DUF5979"/>
</dbReference>
<evidence type="ECO:0000256" key="2">
    <source>
        <dbReference type="SAM" id="Phobius"/>
    </source>
</evidence>
<reference evidence="6 7" key="1">
    <citation type="submission" date="2020-08" db="EMBL/GenBank/DDBJ databases">
        <title>A Genomic Blueprint of the Chicken Gut Microbiome.</title>
        <authorList>
            <person name="Gilroy R."/>
            <person name="Ravi A."/>
            <person name="Getino M."/>
            <person name="Pursley I."/>
            <person name="Horton D.L."/>
            <person name="Alikhan N.-F."/>
            <person name="Baker D."/>
            <person name="Gharbi K."/>
            <person name="Hall N."/>
            <person name="Watson M."/>
            <person name="Adriaenssens E.M."/>
            <person name="Foster-Nyarko E."/>
            <person name="Jarju S."/>
            <person name="Secka A."/>
            <person name="Antonio M."/>
            <person name="Oren A."/>
            <person name="Chaudhuri R."/>
            <person name="La Ragione R.M."/>
            <person name="Hildebrand F."/>
            <person name="Pallen M.J."/>
        </authorList>
    </citation>
    <scope>NUCLEOTIDE SEQUENCE [LARGE SCALE GENOMIC DNA]</scope>
    <source>
        <strain evidence="6 7">Sa1YVA5</strain>
    </source>
</reference>